<accession>A0A6I4I053</accession>
<name>A0A6I4I053_9SPHI</name>
<dbReference type="Gene3D" id="3.30.1380.10">
    <property type="match status" value="1"/>
</dbReference>
<dbReference type="SUPFAM" id="SSF55166">
    <property type="entry name" value="Hedgehog/DD-peptidase"/>
    <property type="match status" value="1"/>
</dbReference>
<evidence type="ECO:0000256" key="4">
    <source>
        <dbReference type="ARBA" id="ARBA00022801"/>
    </source>
</evidence>
<dbReference type="HAMAP" id="MF_01924">
    <property type="entry name" value="A_A_dipeptidase"/>
    <property type="match status" value="1"/>
</dbReference>
<feature type="binding site" evidence="9">
    <location>
        <position position="147"/>
    </location>
    <ligand>
        <name>Zn(2+)</name>
        <dbReference type="ChEBI" id="CHEBI:29105"/>
        <note>catalytic</note>
    </ligand>
</feature>
<dbReference type="Pfam" id="PF01427">
    <property type="entry name" value="Peptidase_M15"/>
    <property type="match status" value="1"/>
</dbReference>
<keyword evidence="7 9" id="KW-0482">Metalloprotease</keyword>
<evidence type="ECO:0000256" key="8">
    <source>
        <dbReference type="ARBA" id="ARBA00023316"/>
    </source>
</evidence>
<feature type="binding site" evidence="9">
    <location>
        <position position="140"/>
    </location>
    <ligand>
        <name>Zn(2+)</name>
        <dbReference type="ChEBI" id="CHEBI:29105"/>
        <note>catalytic</note>
    </ligand>
</feature>
<evidence type="ECO:0000256" key="2">
    <source>
        <dbReference type="ARBA" id="ARBA00022670"/>
    </source>
</evidence>
<dbReference type="PANTHER" id="PTHR43126">
    <property type="entry name" value="D-ALANYL-D-ALANINE DIPEPTIDASE"/>
    <property type="match status" value="1"/>
</dbReference>
<dbReference type="GO" id="GO:0006508">
    <property type="term" value="P:proteolysis"/>
    <property type="evidence" value="ECO:0007669"/>
    <property type="project" value="UniProtKB-KW"/>
</dbReference>
<comment type="function">
    <text evidence="9">Catalyzes hydrolysis of the D-alanyl-D-alanine dipeptide.</text>
</comment>
<evidence type="ECO:0000256" key="7">
    <source>
        <dbReference type="ARBA" id="ARBA00023049"/>
    </source>
</evidence>
<comment type="similarity">
    <text evidence="9">Belongs to the peptidase M15D family.</text>
</comment>
<protein>
    <recommendedName>
        <fullName evidence="9">D-alanyl-D-alanine dipeptidase</fullName>
        <shortName evidence="9">D-Ala-D-Ala dipeptidase</shortName>
        <ecNumber evidence="9">3.4.13.22</ecNumber>
    </recommendedName>
</protein>
<dbReference type="GO" id="GO:0160237">
    <property type="term" value="F:D-Ala-D-Ala dipeptidase activity"/>
    <property type="evidence" value="ECO:0007669"/>
    <property type="project" value="UniProtKB-EC"/>
</dbReference>
<dbReference type="AlphaFoldDB" id="A0A6I4I053"/>
<evidence type="ECO:0000256" key="9">
    <source>
        <dbReference type="HAMAP-Rule" id="MF_01924"/>
    </source>
</evidence>
<dbReference type="Proteomes" id="UP000429232">
    <property type="component" value="Chromosome"/>
</dbReference>
<evidence type="ECO:0000256" key="3">
    <source>
        <dbReference type="ARBA" id="ARBA00022723"/>
    </source>
</evidence>
<dbReference type="KEGG" id="mgik:GO620_011705"/>
<reference evidence="10 11" key="1">
    <citation type="submission" date="2020-12" db="EMBL/GenBank/DDBJ databases">
        <title>HMF7856_wgs.fasta genome submission.</title>
        <authorList>
            <person name="Kang H."/>
            <person name="Kim H."/>
            <person name="Joh K."/>
        </authorList>
    </citation>
    <scope>NUCLEOTIDE SEQUENCE [LARGE SCALE GENOMIC DNA]</scope>
    <source>
        <strain evidence="10 11">HMF7856</strain>
    </source>
</reference>
<evidence type="ECO:0000256" key="5">
    <source>
        <dbReference type="ARBA" id="ARBA00022833"/>
    </source>
</evidence>
<dbReference type="GO" id="GO:0071555">
    <property type="term" value="P:cell wall organization"/>
    <property type="evidence" value="ECO:0007669"/>
    <property type="project" value="UniProtKB-KW"/>
</dbReference>
<keyword evidence="5 9" id="KW-0862">Zinc</keyword>
<dbReference type="PANTHER" id="PTHR43126:SF1">
    <property type="entry name" value="D-ALANYL-D-ALANINE DIPEPTIDASE"/>
    <property type="match status" value="1"/>
</dbReference>
<sequence>MQMKYLLSFIVVLTALTVKGQSFDYSDSLHVVKFAQYKEQVKENSNNQLVEIIPAKTGILLDVRYATTNNFMHAVMYPQARAFARLPVYHALLAIQHDLEKQGLGLKIFDGYRPYNITVKFYNMTRDTSFVANPAHGSKHNRGCAIDLTIVDLKTGKEIEMPTGYDSFTKAAAAKFEPVSATAKKNRQLLQDEMTSHGFQILPTEWWHFDFIGWQQYKLLDIPFSQL</sequence>
<comment type="catalytic activity">
    <reaction evidence="1 9">
        <text>D-alanyl-D-alanine + H2O = 2 D-alanine</text>
        <dbReference type="Rhea" id="RHEA:20661"/>
        <dbReference type="ChEBI" id="CHEBI:15377"/>
        <dbReference type="ChEBI" id="CHEBI:57416"/>
        <dbReference type="ChEBI" id="CHEBI:57822"/>
        <dbReference type="EC" id="3.4.13.22"/>
    </reaction>
</comment>
<keyword evidence="4 9" id="KW-0378">Hydrolase</keyword>
<feature type="binding site" evidence="9">
    <location>
        <position position="208"/>
    </location>
    <ligand>
        <name>Zn(2+)</name>
        <dbReference type="ChEBI" id="CHEBI:29105"/>
        <note>catalytic</note>
    </ligand>
</feature>
<proteinExistence type="inferred from homology"/>
<keyword evidence="11" id="KW-1185">Reference proteome</keyword>
<keyword evidence="8" id="KW-0961">Cell wall biogenesis/degradation</keyword>
<comment type="cofactor">
    <cofactor evidence="9">
        <name>Zn(2+)</name>
        <dbReference type="ChEBI" id="CHEBI:29105"/>
    </cofactor>
    <text evidence="9">Binds 1 zinc ion per subunit.</text>
</comment>
<feature type="active site" description="Proton donor/acceptor" evidence="9">
    <location>
        <position position="205"/>
    </location>
</feature>
<keyword evidence="6 9" id="KW-0224">Dipeptidase</keyword>
<dbReference type="EMBL" id="CP066775">
    <property type="protein sequence ID" value="QQL48843.1"/>
    <property type="molecule type" value="Genomic_DNA"/>
</dbReference>
<dbReference type="GO" id="GO:0008270">
    <property type="term" value="F:zinc ion binding"/>
    <property type="evidence" value="ECO:0007669"/>
    <property type="project" value="UniProtKB-UniRule"/>
</dbReference>
<evidence type="ECO:0000256" key="1">
    <source>
        <dbReference type="ARBA" id="ARBA00001362"/>
    </source>
</evidence>
<evidence type="ECO:0000313" key="11">
    <source>
        <dbReference type="Proteomes" id="UP000429232"/>
    </source>
</evidence>
<organism evidence="10 11">
    <name type="scientific">Mucilaginibacter ginkgonis</name>
    <dbReference type="NCBI Taxonomy" id="2682091"/>
    <lineage>
        <taxon>Bacteria</taxon>
        <taxon>Pseudomonadati</taxon>
        <taxon>Bacteroidota</taxon>
        <taxon>Sphingobacteriia</taxon>
        <taxon>Sphingobacteriales</taxon>
        <taxon>Sphingobacteriaceae</taxon>
        <taxon>Mucilaginibacter</taxon>
    </lineage>
</organism>
<keyword evidence="2 9" id="KW-0645">Protease</keyword>
<dbReference type="GO" id="GO:0008237">
    <property type="term" value="F:metallopeptidase activity"/>
    <property type="evidence" value="ECO:0007669"/>
    <property type="project" value="UniProtKB-KW"/>
</dbReference>
<gene>
    <name evidence="10" type="ORF">GO620_011705</name>
</gene>
<dbReference type="EC" id="3.4.13.22" evidence="9"/>
<dbReference type="InterPro" id="IPR009045">
    <property type="entry name" value="Zn_M74/Hedgehog-like"/>
</dbReference>
<dbReference type="InterPro" id="IPR000755">
    <property type="entry name" value="A_A_dipeptidase"/>
</dbReference>
<dbReference type="CDD" id="cd14840">
    <property type="entry name" value="D-Ala-D-Ala_dipeptidase_Aad"/>
    <property type="match status" value="1"/>
</dbReference>
<feature type="site" description="Transition state stabilizer" evidence="9">
    <location>
        <position position="113"/>
    </location>
</feature>
<evidence type="ECO:0000256" key="6">
    <source>
        <dbReference type="ARBA" id="ARBA00022997"/>
    </source>
</evidence>
<keyword evidence="3 9" id="KW-0479">Metal-binding</keyword>
<evidence type="ECO:0000313" key="10">
    <source>
        <dbReference type="EMBL" id="QQL48843.1"/>
    </source>
</evidence>